<organism evidence="1 2">
    <name type="scientific">Ophiobolus disseminans</name>
    <dbReference type="NCBI Taxonomy" id="1469910"/>
    <lineage>
        <taxon>Eukaryota</taxon>
        <taxon>Fungi</taxon>
        <taxon>Dikarya</taxon>
        <taxon>Ascomycota</taxon>
        <taxon>Pezizomycotina</taxon>
        <taxon>Dothideomycetes</taxon>
        <taxon>Pleosporomycetidae</taxon>
        <taxon>Pleosporales</taxon>
        <taxon>Pleosporineae</taxon>
        <taxon>Phaeosphaeriaceae</taxon>
        <taxon>Ophiobolus</taxon>
    </lineage>
</organism>
<dbReference type="OrthoDB" id="3799293at2759"/>
<protein>
    <submittedName>
        <fullName evidence="1">Uncharacterized protein</fullName>
    </submittedName>
</protein>
<keyword evidence="2" id="KW-1185">Reference proteome</keyword>
<gene>
    <name evidence="1" type="ORF">CC86DRAFT_411622</name>
</gene>
<dbReference type="EMBL" id="MU006239">
    <property type="protein sequence ID" value="KAF2820799.1"/>
    <property type="molecule type" value="Genomic_DNA"/>
</dbReference>
<evidence type="ECO:0000313" key="1">
    <source>
        <dbReference type="EMBL" id="KAF2820799.1"/>
    </source>
</evidence>
<dbReference type="Proteomes" id="UP000799424">
    <property type="component" value="Unassembled WGS sequence"/>
</dbReference>
<evidence type="ECO:0000313" key="2">
    <source>
        <dbReference type="Proteomes" id="UP000799424"/>
    </source>
</evidence>
<dbReference type="AlphaFoldDB" id="A0A6A6ZJE7"/>
<proteinExistence type="predicted"/>
<accession>A0A6A6ZJE7</accession>
<reference evidence="1" key="1">
    <citation type="journal article" date="2020" name="Stud. Mycol.">
        <title>101 Dothideomycetes genomes: a test case for predicting lifestyles and emergence of pathogens.</title>
        <authorList>
            <person name="Haridas S."/>
            <person name="Albert R."/>
            <person name="Binder M."/>
            <person name="Bloem J."/>
            <person name="Labutti K."/>
            <person name="Salamov A."/>
            <person name="Andreopoulos B."/>
            <person name="Baker S."/>
            <person name="Barry K."/>
            <person name="Bills G."/>
            <person name="Bluhm B."/>
            <person name="Cannon C."/>
            <person name="Castanera R."/>
            <person name="Culley D."/>
            <person name="Daum C."/>
            <person name="Ezra D."/>
            <person name="Gonzalez J."/>
            <person name="Henrissat B."/>
            <person name="Kuo A."/>
            <person name="Liang C."/>
            <person name="Lipzen A."/>
            <person name="Lutzoni F."/>
            <person name="Magnuson J."/>
            <person name="Mondo S."/>
            <person name="Nolan M."/>
            <person name="Ohm R."/>
            <person name="Pangilinan J."/>
            <person name="Park H.-J."/>
            <person name="Ramirez L."/>
            <person name="Alfaro M."/>
            <person name="Sun H."/>
            <person name="Tritt A."/>
            <person name="Yoshinaga Y."/>
            <person name="Zwiers L.-H."/>
            <person name="Turgeon B."/>
            <person name="Goodwin S."/>
            <person name="Spatafora J."/>
            <person name="Crous P."/>
            <person name="Grigoriev I."/>
        </authorList>
    </citation>
    <scope>NUCLEOTIDE SEQUENCE</scope>
    <source>
        <strain evidence="1">CBS 113818</strain>
    </source>
</reference>
<name>A0A6A6ZJE7_9PLEO</name>
<sequence length="320" mass="35673">MEDLDAAKATFVDVWASSDYTNVLSLKHILNTNFLGEETAWTEYMQRCDRRIKEVDPRKRWAAAETELYGKTKSKYWFFGEEPAQWTKPLPENLWSQGTGQCTAFAVRVNQSLNIGGTYNEYPRQHRNASKMDSASKATIIIDAGYGEAFQLQDGESKDACTNVLGKVKWRGTDPVEVASHEEAMNCCLNQLVKKGRYALVLHRKPIVDTEMTFGANTTFSGPHQALRLQEPTENGQVTVHLIIFGASGSPTDKEDCLNLLSTHLRSLGTAPGAVRSALCAEIINIFEQASSHWGNPKLAVPVEVADSNDKLRAWPFPEF</sequence>